<dbReference type="AlphaFoldDB" id="A0A1J8QMK9"/>
<proteinExistence type="predicted"/>
<sequence>MCYSGHHKMYTDLEKAFNTFNRREKRIPSSVIAQYNLQLSSEAKVFDILGPGLQERTYDNPWMNCSSMDEYLDVLSAHDWWKNIRALDMGFDQMPCQPESDVLDMGFPPGHGQPLDMGFNLQNSPDPMHNSPALQGVNHLVSNAVHGIPLEDRPLDMGFNAVPVQHVLDHMLEIQPEDRPLDMGFNILGPVYCIPEQSLNIQLENMHLEMGFNTLDPVPSLPDNSLNIQLEDRPLDMGFNTLNPVHSLPDNSLNIQPEDRPLDMGFNTLDPVHSLPNQSLNIQLEDKPLDMGFDTLDLAHGLPDNSSGELEPIGFVIQCTVGDLQMAIHRLEMERVHDPMSPEVAIVRDEVLESTEELLLAFQLISVYQLST</sequence>
<dbReference type="EMBL" id="LVVM01000270">
    <property type="protein sequence ID" value="OJA21107.1"/>
    <property type="molecule type" value="Genomic_DNA"/>
</dbReference>
<accession>A0A1J8QMK9</accession>
<evidence type="ECO:0000313" key="1">
    <source>
        <dbReference type="EMBL" id="OJA21107.1"/>
    </source>
</evidence>
<name>A0A1J8QMK9_9AGAM</name>
<keyword evidence="2" id="KW-1185">Reference proteome</keyword>
<dbReference type="Proteomes" id="UP000183567">
    <property type="component" value="Unassembled WGS sequence"/>
</dbReference>
<gene>
    <name evidence="1" type="ORF">AZE42_09908</name>
</gene>
<dbReference type="OrthoDB" id="2608340at2759"/>
<organism evidence="1 2">
    <name type="scientific">Rhizopogon vesiculosus</name>
    <dbReference type="NCBI Taxonomy" id="180088"/>
    <lineage>
        <taxon>Eukaryota</taxon>
        <taxon>Fungi</taxon>
        <taxon>Dikarya</taxon>
        <taxon>Basidiomycota</taxon>
        <taxon>Agaricomycotina</taxon>
        <taxon>Agaricomycetes</taxon>
        <taxon>Agaricomycetidae</taxon>
        <taxon>Boletales</taxon>
        <taxon>Suillineae</taxon>
        <taxon>Rhizopogonaceae</taxon>
        <taxon>Rhizopogon</taxon>
    </lineage>
</organism>
<protein>
    <submittedName>
        <fullName evidence="1">Uncharacterized protein</fullName>
    </submittedName>
</protein>
<reference evidence="1 2" key="1">
    <citation type="submission" date="2016-03" db="EMBL/GenBank/DDBJ databases">
        <title>Comparative genomics of the ectomycorrhizal sister species Rhizopogon vinicolor and Rhizopogon vesiculosus (Basidiomycota: Boletales) reveals a divergence of the mating type B locus.</title>
        <authorList>
            <person name="Mujic A.B."/>
            <person name="Kuo A."/>
            <person name="Tritt A."/>
            <person name="Lipzen A."/>
            <person name="Chen C."/>
            <person name="Johnson J."/>
            <person name="Sharma A."/>
            <person name="Barry K."/>
            <person name="Grigoriev I.V."/>
            <person name="Spatafora J.W."/>
        </authorList>
    </citation>
    <scope>NUCLEOTIDE SEQUENCE [LARGE SCALE GENOMIC DNA]</scope>
    <source>
        <strain evidence="1 2">AM-OR11-056</strain>
    </source>
</reference>
<comment type="caution">
    <text evidence="1">The sequence shown here is derived from an EMBL/GenBank/DDBJ whole genome shotgun (WGS) entry which is preliminary data.</text>
</comment>
<evidence type="ECO:0000313" key="2">
    <source>
        <dbReference type="Proteomes" id="UP000183567"/>
    </source>
</evidence>